<accession>A0A1J4JRY0</accession>
<comment type="caution">
    <text evidence="2">The sequence shown here is derived from an EMBL/GenBank/DDBJ whole genome shotgun (WGS) entry which is preliminary data.</text>
</comment>
<name>A0A1J4JRY0_9EUKA</name>
<dbReference type="Gene3D" id="2.60.40.10">
    <property type="entry name" value="Immunoglobulins"/>
    <property type="match status" value="4"/>
</dbReference>
<dbReference type="EMBL" id="MLAK01000962">
    <property type="protein sequence ID" value="OHT00268.1"/>
    <property type="molecule type" value="Genomic_DNA"/>
</dbReference>
<feature type="compositionally biased region" description="Basic and acidic residues" evidence="1">
    <location>
        <begin position="146"/>
        <end position="166"/>
    </location>
</feature>
<dbReference type="OrthoDB" id="252265at2759"/>
<sequence>MRNLLNFLCSRGKSFRKMCEDENLITCDPPSFDFETIPISDRPISKSAIITNSSNKFIVLKFGEISSDSVWFLHTDKTTDCQKNSGFDIFYYAERLNDVTISPMESVSISCAVIPSKLGQGTLPLKLPLPIHILEIDQSINDEHEDSEKDELNTSKKDNNKIEKNHSFERIHSSEKIHSCEKNIFIHAKVSTLHFKVSPKILFLDDCTVGTPQVTKFSIKNSSKLPISIIIYPPPFIQIQTPKYPNFVKIQPYQKVQLSLTHTPSEVGQFDHKILFDCIESKDPDTIVHFMTSVSPVDVPPLFPTISFDDQVSGSVLDFGEVHSGKLIEKSITLTNNSDVSYELMIAGIIDIFSPIISKFGSNSSSFNNNKENSFKSYVLKEQLKVGSSKELCFKTLLSAQYDSKLQITLQAHSSVNIFVGYAPSFNLSASSDTFDRRKFMITLVYNGTETYYRHIKCRALVCNSQINIEPTVIDFGDTIVSSTNKTGTVQISNISPLKATIKIKSSMKSLVIAPNQIEVPAKSTINYNFSFYPRKVNPDYSGTITFSNVDNPNNEVRLTVKAVVVATQSESKHSLSYSISSNGHQINGIDFSYVPQNYPAARTMILKNRTKEPLVIQFTSSSPDELFLYYDDHVDSNPAISESVSSTSFEQSAFSQDILLTQDSPLIGINELAEYTKQSAQFYESQFVMTKKYRDYQIVDHFEALLNQLKEKIDSLQNIENSEIEIPSLTQMEIIVVLIPKGDKTFIWKRRQLDFSITLKEITDVSRSFPILFTTCESLSFLSSHSLNFGTLQANTHCEYSLNLINESSLPLLFRLKSDSPVNFDEKSYGIVCPFSAKNIPFSLTPKIDGKFKSSIVINNILNINEERVVNLKGRVVRRSNFVIDPQEIDFGEVTAGTSSPKFLIFVTNTLSVENEFTFSNVQKENVITNVRPLISYQFKDTKTRLLTEKVKLQIEKLSCKLRCLERKKKWAYAEQIKKVIDELSETAVESTSLQIKQLGAKYMDRVVYKADPLQLHCIEVQLIPTILSKKPLKVAEDIDGMIMIYEHGRVDTQKIVKYKARVVPQTRLHLLDSVVGTGLTIELNSLQIDHIYVQEMGRMSLKIQNNEKTEENFWILSNSSDNAIITSQTNEGSLKPGESLEIPIDVFCLKPGLITKTITVTSQTFWKEIPVTINAEYRPVLQLSTTQIDFGQIYLTSLQAIEKRTALTITNASDTVLFVVISHNMPFLSIYENDPEEPQFRPLRVEVQSSIKINVLLEPQLEIEMYRKYKTLVLDSFIEVKAYDIAEEAENSLNESTVSPYFRSTIPILGRIGRIGLRPSEKIIDFGNLIGQDSAEKKVILKNRSSKLSYDVVASPTQGIIVEPSTFSMKGHQEVELTIKLQPSAWGINEGFIRFAAHLPQQYTKKVRVTSFVDPKIIEVDINKDNRNISKYVLGNVFLHPSGIPVPKKLSLNIRNVSRYPVTVLINEISKKYTIRQKGETSIGFTFPFKNPASSQITTTSNHVVFNPANNTHAYITNRTNNIINNNANINLSDNSNNGLFEPSTFSYKLELVSAATKKVIKQIEITGEFIISVGSLMKEVVDLGRFGNYNDWKIDSSTDTVNIKNMSNIDLIMNVSSQKPYFRFPKQIGPIQPNSEYVFKIEPYIAKMKELEGPQSNIIVFSNQNNMENKLKLTVNYDVRDSFLQIDRAIKVNDNEFLLTLNRFMEVVVNPEENDNESDEVSTSLVASAWFAITNLLQTEIQVSVEIEELIENNVHVEIYQRKTEINLTSFGLHPNDAFEMRVKAIKLKRKWKCEPETVLAKLHFQTEESPGFTVIVMYLPKE</sequence>
<evidence type="ECO:0000256" key="1">
    <source>
        <dbReference type="SAM" id="MobiDB-lite"/>
    </source>
</evidence>
<dbReference type="Proteomes" id="UP000179807">
    <property type="component" value="Unassembled WGS sequence"/>
</dbReference>
<evidence type="ECO:0000313" key="3">
    <source>
        <dbReference type="Proteomes" id="UP000179807"/>
    </source>
</evidence>
<proteinExistence type="predicted"/>
<protein>
    <submittedName>
        <fullName evidence="2">Uncharacterized protein</fullName>
    </submittedName>
</protein>
<gene>
    <name evidence="2" type="ORF">TRFO_33049</name>
</gene>
<dbReference type="GeneID" id="94843553"/>
<reference evidence="2" key="1">
    <citation type="submission" date="2016-10" db="EMBL/GenBank/DDBJ databases">
        <authorList>
            <person name="Benchimol M."/>
            <person name="Almeida L.G."/>
            <person name="Vasconcelos A.T."/>
            <person name="Perreira-Neves A."/>
            <person name="Rosa I.A."/>
            <person name="Tasca T."/>
            <person name="Bogo M.R."/>
            <person name="de Souza W."/>
        </authorList>
    </citation>
    <scope>NUCLEOTIDE SEQUENCE [LARGE SCALE GENOMIC DNA]</scope>
    <source>
        <strain evidence="2">K</strain>
    </source>
</reference>
<dbReference type="PANTHER" id="PTHR39211:SF1">
    <property type="entry name" value="ABNORMAL SPINDLE-LIKE MICROCEPHALY-ASSOCIATED PROTEIN ASH DOMAIN-CONTAINING PROTEIN"/>
    <property type="match status" value="1"/>
</dbReference>
<dbReference type="VEuPathDB" id="TrichDB:TRFO_33049"/>
<dbReference type="InterPro" id="IPR013783">
    <property type="entry name" value="Ig-like_fold"/>
</dbReference>
<feature type="region of interest" description="Disordered" evidence="1">
    <location>
        <begin position="142"/>
        <end position="166"/>
    </location>
</feature>
<organism evidence="2 3">
    <name type="scientific">Tritrichomonas foetus</name>
    <dbReference type="NCBI Taxonomy" id="1144522"/>
    <lineage>
        <taxon>Eukaryota</taxon>
        <taxon>Metamonada</taxon>
        <taxon>Parabasalia</taxon>
        <taxon>Tritrichomonadida</taxon>
        <taxon>Tritrichomonadidae</taxon>
        <taxon>Tritrichomonas</taxon>
    </lineage>
</organism>
<dbReference type="PANTHER" id="PTHR39211">
    <property type="entry name" value="CHROMOSOME 7, WHOLE GENOME SHOTGUN SEQUENCE"/>
    <property type="match status" value="1"/>
</dbReference>
<keyword evidence="3" id="KW-1185">Reference proteome</keyword>
<evidence type="ECO:0000313" key="2">
    <source>
        <dbReference type="EMBL" id="OHT00268.1"/>
    </source>
</evidence>
<dbReference type="RefSeq" id="XP_068353404.1">
    <property type="nucleotide sequence ID" value="XM_068508849.1"/>
</dbReference>